<gene>
    <name evidence="1" type="ORF">GCM10009717_20190</name>
</gene>
<organism evidence="1 2">
    <name type="scientific">Agromyces allii</name>
    <dbReference type="NCBI Taxonomy" id="393607"/>
    <lineage>
        <taxon>Bacteria</taxon>
        <taxon>Bacillati</taxon>
        <taxon>Actinomycetota</taxon>
        <taxon>Actinomycetes</taxon>
        <taxon>Micrococcales</taxon>
        <taxon>Microbacteriaceae</taxon>
        <taxon>Agromyces</taxon>
    </lineage>
</organism>
<comment type="caution">
    <text evidence="1">The sequence shown here is derived from an EMBL/GenBank/DDBJ whole genome shotgun (WGS) entry which is preliminary data.</text>
</comment>
<keyword evidence="2" id="KW-1185">Reference proteome</keyword>
<evidence type="ECO:0000313" key="2">
    <source>
        <dbReference type="Proteomes" id="UP001499954"/>
    </source>
</evidence>
<proteinExistence type="predicted"/>
<name>A0ABN2QLL2_9MICO</name>
<protein>
    <submittedName>
        <fullName evidence="1">Uncharacterized protein</fullName>
    </submittedName>
</protein>
<sequence length="151" mass="16397">MTDHSLKADAETGRLVSDLAYLLGTTKKRILAEAVAAYAAPRLPASRERRPFLDLPVRQRLILRRDELLRAFEAHGASDVRLIGPFAAGEDVDLVEILAETDIMMGGDAVDVLAGVAREILATRVEVTSATAAAFSDPEFLKRLRAESTPL</sequence>
<evidence type="ECO:0000313" key="1">
    <source>
        <dbReference type="EMBL" id="GAA1954260.1"/>
    </source>
</evidence>
<reference evidence="1 2" key="1">
    <citation type="journal article" date="2019" name="Int. J. Syst. Evol. Microbiol.">
        <title>The Global Catalogue of Microorganisms (GCM) 10K type strain sequencing project: providing services to taxonomists for standard genome sequencing and annotation.</title>
        <authorList>
            <consortium name="The Broad Institute Genomics Platform"/>
            <consortium name="The Broad Institute Genome Sequencing Center for Infectious Disease"/>
            <person name="Wu L."/>
            <person name="Ma J."/>
        </authorList>
    </citation>
    <scope>NUCLEOTIDE SEQUENCE [LARGE SCALE GENOMIC DNA]</scope>
    <source>
        <strain evidence="1 2">JCM 13584</strain>
    </source>
</reference>
<dbReference type="EMBL" id="BAAAMK010000003">
    <property type="protein sequence ID" value="GAA1954260.1"/>
    <property type="molecule type" value="Genomic_DNA"/>
</dbReference>
<dbReference type="Proteomes" id="UP001499954">
    <property type="component" value="Unassembled WGS sequence"/>
</dbReference>
<dbReference type="RefSeq" id="WP_157416775.1">
    <property type="nucleotide sequence ID" value="NZ_BAAAMK010000003.1"/>
</dbReference>
<accession>A0ABN2QLL2</accession>